<dbReference type="EC" id="2.3.1.-" evidence="2"/>
<gene>
    <name evidence="2" type="primary">ydaF1</name>
    <name evidence="2" type="ORF">CUROG_00325</name>
</gene>
<protein>
    <submittedName>
        <fullName evidence="2">Ribosomal N-acetyltransferase YdaF</fullName>
        <ecNumber evidence="2">2.3.1.-</ecNumber>
    </submittedName>
</protein>
<dbReference type="Proteomes" id="UP000326711">
    <property type="component" value="Chromosome"/>
</dbReference>
<sequence>MSLNWPLDCAHLADEPANLTTVTEDSNSTTALTTTTTSPRLELVELATAVKDADVMRDYVATCQDPLILEFTHVPEGYTEAMAQEFVNQPGTVRWAILADDRYAGNIEVRLIDEGARCVDVGYMTSPQFRGQGIMTRALRMVLNYCFDQGVHRFEGKAAVHNAASRHVMEQAGMRFEGIARGAEYLHGSYNDLAVYGRLATDEEGNEA</sequence>
<dbReference type="AlphaFoldDB" id="A0A5J6Z545"/>
<dbReference type="PROSITE" id="PS51186">
    <property type="entry name" value="GNAT"/>
    <property type="match status" value="1"/>
</dbReference>
<organism evidence="2 3">
    <name type="scientific">Corynebacterium urogenitale</name>
    <dbReference type="NCBI Taxonomy" id="2487892"/>
    <lineage>
        <taxon>Bacteria</taxon>
        <taxon>Bacillati</taxon>
        <taxon>Actinomycetota</taxon>
        <taxon>Actinomycetes</taxon>
        <taxon>Mycobacteriales</taxon>
        <taxon>Corynebacteriaceae</taxon>
        <taxon>Corynebacterium</taxon>
    </lineage>
</organism>
<dbReference type="PANTHER" id="PTHR43441:SF11">
    <property type="entry name" value="RIBOSOMAL-PROTEIN-SERINE ACETYLTRANSFERASE"/>
    <property type="match status" value="1"/>
</dbReference>
<dbReference type="SUPFAM" id="SSF55729">
    <property type="entry name" value="Acyl-CoA N-acyltransferases (Nat)"/>
    <property type="match status" value="1"/>
</dbReference>
<dbReference type="KEGG" id="cuo:CUROG_00325"/>
<dbReference type="RefSeq" id="WP_151901976.1">
    <property type="nucleotide sequence ID" value="NZ_CP045032.1"/>
</dbReference>
<dbReference type="Gene3D" id="3.40.630.30">
    <property type="match status" value="1"/>
</dbReference>
<accession>A0A5J6Z545</accession>
<dbReference type="EMBL" id="CP045032">
    <property type="protein sequence ID" value="QFQ01471.1"/>
    <property type="molecule type" value="Genomic_DNA"/>
</dbReference>
<dbReference type="GO" id="GO:0008999">
    <property type="term" value="F:protein-N-terminal-alanine acetyltransferase activity"/>
    <property type="evidence" value="ECO:0007669"/>
    <property type="project" value="TreeGrafter"/>
</dbReference>
<name>A0A5J6Z545_9CORY</name>
<dbReference type="Pfam" id="PF13302">
    <property type="entry name" value="Acetyltransf_3"/>
    <property type="match status" value="1"/>
</dbReference>
<reference evidence="3" key="1">
    <citation type="submission" date="2019-10" db="EMBL/GenBank/DDBJ databases">
        <title>Complete genome sequence of Corynebacterium urogenitalis DSM 108747, isolated from the genital tract of a cow.</title>
        <authorList>
            <person name="Ruckert C."/>
            <person name="Ballas P."/>
            <person name="Wagener K."/>
            <person name="Drillich M."/>
            <person name="Kaempfer P."/>
            <person name="Busse H.-J."/>
            <person name="Ehling-Schulz M."/>
        </authorList>
    </citation>
    <scope>NUCLEOTIDE SEQUENCE [LARGE SCALE GENOMIC DNA]</scope>
    <source>
        <strain evidence="3">LMM 1652</strain>
    </source>
</reference>
<dbReference type="PANTHER" id="PTHR43441">
    <property type="entry name" value="RIBOSOMAL-PROTEIN-SERINE ACETYLTRANSFERASE"/>
    <property type="match status" value="1"/>
</dbReference>
<keyword evidence="3" id="KW-1185">Reference proteome</keyword>
<dbReference type="GO" id="GO:1990189">
    <property type="term" value="F:protein N-terminal-serine acetyltransferase activity"/>
    <property type="evidence" value="ECO:0007669"/>
    <property type="project" value="TreeGrafter"/>
</dbReference>
<dbReference type="InterPro" id="IPR000182">
    <property type="entry name" value="GNAT_dom"/>
</dbReference>
<dbReference type="CDD" id="cd04301">
    <property type="entry name" value="NAT_SF"/>
    <property type="match status" value="1"/>
</dbReference>
<proteinExistence type="predicted"/>
<evidence type="ECO:0000313" key="3">
    <source>
        <dbReference type="Proteomes" id="UP000326711"/>
    </source>
</evidence>
<evidence type="ECO:0000313" key="2">
    <source>
        <dbReference type="EMBL" id="QFQ01471.1"/>
    </source>
</evidence>
<dbReference type="GO" id="GO:0005737">
    <property type="term" value="C:cytoplasm"/>
    <property type="evidence" value="ECO:0007669"/>
    <property type="project" value="TreeGrafter"/>
</dbReference>
<dbReference type="OrthoDB" id="9795188at2"/>
<dbReference type="InterPro" id="IPR016181">
    <property type="entry name" value="Acyl_CoA_acyltransferase"/>
</dbReference>
<keyword evidence="2" id="KW-0012">Acyltransferase</keyword>
<feature type="domain" description="N-acetyltransferase" evidence="1">
    <location>
        <begin position="41"/>
        <end position="202"/>
    </location>
</feature>
<evidence type="ECO:0000259" key="1">
    <source>
        <dbReference type="PROSITE" id="PS51186"/>
    </source>
</evidence>
<dbReference type="InterPro" id="IPR051908">
    <property type="entry name" value="Ribosomal_N-acetyltransferase"/>
</dbReference>
<keyword evidence="2" id="KW-0808">Transferase</keyword>